<gene>
    <name evidence="1" type="ORF">V1633_29210</name>
</gene>
<dbReference type="EMBL" id="JAZGQK010000029">
    <property type="protein sequence ID" value="MEE6262573.1"/>
    <property type="molecule type" value="Genomic_DNA"/>
</dbReference>
<dbReference type="Proteomes" id="UP001332243">
    <property type="component" value="Unassembled WGS sequence"/>
</dbReference>
<sequence>MGAELAVVAGLPDARELLSAAERHENAWTAACTARARGRLYGDTAALTAAVAGWERIGARFERAATLLLLPDRAAEGRRDLEALGVVVPAQRL</sequence>
<comment type="caution">
    <text evidence="1">The sequence shown here is derived from an EMBL/GenBank/DDBJ whole genome shotgun (WGS) entry which is preliminary data.</text>
</comment>
<evidence type="ECO:0000313" key="2">
    <source>
        <dbReference type="Proteomes" id="UP001332243"/>
    </source>
</evidence>
<protein>
    <submittedName>
        <fullName evidence="1">Uncharacterized protein</fullName>
    </submittedName>
</protein>
<organism evidence="1 2">
    <name type="scientific">Plantactinospora sonchi</name>
    <dbReference type="NCBI Taxonomy" id="1544735"/>
    <lineage>
        <taxon>Bacteria</taxon>
        <taxon>Bacillati</taxon>
        <taxon>Actinomycetota</taxon>
        <taxon>Actinomycetes</taxon>
        <taxon>Micromonosporales</taxon>
        <taxon>Micromonosporaceae</taxon>
        <taxon>Plantactinospora</taxon>
    </lineage>
</organism>
<keyword evidence="2" id="KW-1185">Reference proteome</keyword>
<evidence type="ECO:0000313" key="1">
    <source>
        <dbReference type="EMBL" id="MEE6262573.1"/>
    </source>
</evidence>
<name>A0ABU7S1A3_9ACTN</name>
<reference evidence="1 2" key="1">
    <citation type="submission" date="2024-01" db="EMBL/GenBank/DDBJ databases">
        <title>Genome insights into Plantactinospora sonchi sp. nov.</title>
        <authorList>
            <person name="Wang L."/>
        </authorList>
    </citation>
    <scope>NUCLEOTIDE SEQUENCE [LARGE SCALE GENOMIC DNA]</scope>
    <source>
        <strain evidence="1 2">NEAU-QY2</strain>
    </source>
</reference>
<dbReference type="RefSeq" id="WP_331217511.1">
    <property type="nucleotide sequence ID" value="NZ_JAZGQK010000029.1"/>
</dbReference>
<accession>A0ABU7S1A3</accession>
<proteinExistence type="predicted"/>